<dbReference type="SUPFAM" id="SSF47113">
    <property type="entry name" value="Histone-fold"/>
    <property type="match status" value="2"/>
</dbReference>
<dbReference type="GO" id="GO:0046982">
    <property type="term" value="F:protein heterodimerization activity"/>
    <property type="evidence" value="ECO:0007669"/>
    <property type="project" value="InterPro"/>
</dbReference>
<reference evidence="2" key="1">
    <citation type="journal article" date="2020" name="Nature">
        <title>Giant virus diversity and host interactions through global metagenomics.</title>
        <authorList>
            <person name="Schulz F."/>
            <person name="Roux S."/>
            <person name="Paez-Espino D."/>
            <person name="Jungbluth S."/>
            <person name="Walsh D.A."/>
            <person name="Denef V.J."/>
            <person name="McMahon K.D."/>
            <person name="Konstantinidis K.T."/>
            <person name="Eloe-Fadrosh E.A."/>
            <person name="Kyrpides N.C."/>
            <person name="Woyke T."/>
        </authorList>
    </citation>
    <scope>NUCLEOTIDE SEQUENCE</scope>
    <source>
        <strain evidence="2">GVMAG-S-3300013014-136</strain>
    </source>
</reference>
<feature type="domain" description="Core Histone H2A/H2B/H3" evidence="1">
    <location>
        <begin position="133"/>
        <end position="199"/>
    </location>
</feature>
<accession>A0A6C0KUE3</accession>
<proteinExistence type="predicted"/>
<evidence type="ECO:0000313" key="2">
    <source>
        <dbReference type="EMBL" id="QHU19958.1"/>
    </source>
</evidence>
<dbReference type="EMBL" id="MN740961">
    <property type="protein sequence ID" value="QHU19958.1"/>
    <property type="molecule type" value="Genomic_DNA"/>
</dbReference>
<dbReference type="AlphaFoldDB" id="A0A6C0KUE3"/>
<dbReference type="InterPro" id="IPR009072">
    <property type="entry name" value="Histone-fold"/>
</dbReference>
<dbReference type="GO" id="GO:0003677">
    <property type="term" value="F:DNA binding"/>
    <property type="evidence" value="ECO:0007669"/>
    <property type="project" value="InterPro"/>
</dbReference>
<organism evidence="2">
    <name type="scientific">viral metagenome</name>
    <dbReference type="NCBI Taxonomy" id="1070528"/>
    <lineage>
        <taxon>unclassified sequences</taxon>
        <taxon>metagenomes</taxon>
        <taxon>organismal metagenomes</taxon>
    </lineage>
</organism>
<dbReference type="InterPro" id="IPR007125">
    <property type="entry name" value="H2A/H2B/H3"/>
</dbReference>
<dbReference type="Pfam" id="PF00125">
    <property type="entry name" value="Histone"/>
    <property type="match status" value="1"/>
</dbReference>
<sequence>MSGSTIEKAMPRVALTRLARKALVPLNLSADAVGAVREHVNTVLSDVVQKVIVVAQHSAHKNVSGNDVLYVVPNSKELQAQEGIKVPMCPRKTFKPAACDKVKNPNCTALARQKKVEEEVKFYSCQGICHILPKRAFSGLVKTAVERHASGKKLSSDAVSLLQSFAENAIQKTLNAAGQIAAVNKKSTIKGEHIDAAVKVMKLGC</sequence>
<protein>
    <recommendedName>
        <fullName evidence="1">Core Histone H2A/H2B/H3 domain-containing protein</fullName>
    </recommendedName>
</protein>
<dbReference type="Gene3D" id="1.10.20.10">
    <property type="entry name" value="Histone, subunit A"/>
    <property type="match status" value="2"/>
</dbReference>
<evidence type="ECO:0000259" key="1">
    <source>
        <dbReference type="Pfam" id="PF00125"/>
    </source>
</evidence>
<name>A0A6C0KUE3_9ZZZZ</name>